<dbReference type="PANTHER" id="PTHR11941:SF54">
    <property type="entry name" value="ENOYL-COA HYDRATASE, MITOCHONDRIAL"/>
    <property type="match status" value="1"/>
</dbReference>
<gene>
    <name evidence="3" type="ordered locus">RC1_0971</name>
</gene>
<dbReference type="Gene3D" id="3.90.226.10">
    <property type="entry name" value="2-enoyl-CoA Hydratase, Chain A, domain 1"/>
    <property type="match status" value="1"/>
</dbReference>
<dbReference type="InterPro" id="IPR014748">
    <property type="entry name" value="Enoyl-CoA_hydra_C"/>
</dbReference>
<evidence type="ECO:0000313" key="4">
    <source>
        <dbReference type="Proteomes" id="UP000001591"/>
    </source>
</evidence>
<dbReference type="AlphaFoldDB" id="B6ISF9"/>
<sequence length="263" mass="28556">MTDHPDPLLLHRDGAIARLVLNRPDKHNAITLEMWRTLPRLVAAVEADPDIKVVIVCGAGGRAFSAGADISEFAEVYATPESSRAYNEAVRAGFHAVERLSRPVLASIGGICVGGGCGLALACDLRFAAEGSRFGITPAKLGLVYGYADTRRLVETVGPARAKDILFSGRLVEAEEALRIGLVDRVVPVDRLEAETLAYVAELCERSQYTIRASKRMVQDIMDGFDTETPDSRALFAAGFEGPDFREGYGAFVAKRRPRFTWG</sequence>
<dbReference type="OrthoDB" id="9795613at2"/>
<comment type="similarity">
    <text evidence="1">Belongs to the enoyl-CoA hydratase/isomerase family.</text>
</comment>
<dbReference type="InterPro" id="IPR001753">
    <property type="entry name" value="Enoyl-CoA_hydra/iso"/>
</dbReference>
<evidence type="ECO:0000256" key="2">
    <source>
        <dbReference type="ARBA" id="ARBA00023239"/>
    </source>
</evidence>
<evidence type="ECO:0000256" key="1">
    <source>
        <dbReference type="ARBA" id="ARBA00005254"/>
    </source>
</evidence>
<protein>
    <submittedName>
        <fullName evidence="3">Enoyl-CoA hydratase, putative</fullName>
    </submittedName>
</protein>
<keyword evidence="4" id="KW-1185">Reference proteome</keyword>
<dbReference type="Gene3D" id="1.10.12.10">
    <property type="entry name" value="Lyase 2-enoyl-coa Hydratase, Chain A, domain 2"/>
    <property type="match status" value="1"/>
</dbReference>
<dbReference type="CDD" id="cd06558">
    <property type="entry name" value="crotonase-like"/>
    <property type="match status" value="1"/>
</dbReference>
<dbReference type="GO" id="GO:0006635">
    <property type="term" value="P:fatty acid beta-oxidation"/>
    <property type="evidence" value="ECO:0007669"/>
    <property type="project" value="TreeGrafter"/>
</dbReference>
<evidence type="ECO:0000313" key="3">
    <source>
        <dbReference type="EMBL" id="ACI98395.1"/>
    </source>
</evidence>
<dbReference type="EMBL" id="CP000613">
    <property type="protein sequence ID" value="ACI98395.1"/>
    <property type="molecule type" value="Genomic_DNA"/>
</dbReference>
<dbReference type="PANTHER" id="PTHR11941">
    <property type="entry name" value="ENOYL-COA HYDRATASE-RELATED"/>
    <property type="match status" value="1"/>
</dbReference>
<dbReference type="Proteomes" id="UP000001591">
    <property type="component" value="Chromosome"/>
</dbReference>
<dbReference type="SUPFAM" id="SSF52096">
    <property type="entry name" value="ClpP/crotonase"/>
    <property type="match status" value="1"/>
</dbReference>
<name>B6ISF9_RHOCS</name>
<dbReference type="eggNOG" id="COG1024">
    <property type="taxonomic scope" value="Bacteria"/>
</dbReference>
<dbReference type="STRING" id="414684.RC1_0971"/>
<dbReference type="Pfam" id="PF00378">
    <property type="entry name" value="ECH_1"/>
    <property type="match status" value="1"/>
</dbReference>
<dbReference type="GO" id="GO:0016829">
    <property type="term" value="F:lyase activity"/>
    <property type="evidence" value="ECO:0007669"/>
    <property type="project" value="UniProtKB-KW"/>
</dbReference>
<accession>B6ISF9</accession>
<reference evidence="3 4" key="1">
    <citation type="journal article" date="2010" name="BMC Genomics">
        <title>Metabolic flexibility revealed in the genome of the cyst-forming alpha-1 proteobacterium Rhodospirillum centenum.</title>
        <authorList>
            <person name="Lu Y.K."/>
            <person name="Marden J."/>
            <person name="Han M."/>
            <person name="Swingley W.D."/>
            <person name="Mastrian S.D."/>
            <person name="Chowdhury S.R."/>
            <person name="Hao J."/>
            <person name="Helmy T."/>
            <person name="Kim S."/>
            <person name="Kurdoglu A.A."/>
            <person name="Matthies H.J."/>
            <person name="Rollo D."/>
            <person name="Stothard P."/>
            <person name="Blankenship R.E."/>
            <person name="Bauer C.E."/>
            <person name="Touchman J.W."/>
        </authorList>
    </citation>
    <scope>NUCLEOTIDE SEQUENCE [LARGE SCALE GENOMIC DNA]</scope>
    <source>
        <strain evidence="4">ATCC 51521 / SW</strain>
    </source>
</reference>
<dbReference type="HOGENOM" id="CLU_009834_7_3_5"/>
<dbReference type="InterPro" id="IPR029045">
    <property type="entry name" value="ClpP/crotonase-like_dom_sf"/>
</dbReference>
<dbReference type="KEGG" id="rce:RC1_0971"/>
<organism evidence="3 4">
    <name type="scientific">Rhodospirillum centenum (strain ATCC 51521 / SW)</name>
    <dbReference type="NCBI Taxonomy" id="414684"/>
    <lineage>
        <taxon>Bacteria</taxon>
        <taxon>Pseudomonadati</taxon>
        <taxon>Pseudomonadota</taxon>
        <taxon>Alphaproteobacteria</taxon>
        <taxon>Rhodospirillales</taxon>
        <taxon>Rhodospirillaceae</taxon>
        <taxon>Rhodospirillum</taxon>
    </lineage>
</organism>
<dbReference type="RefSeq" id="WP_012566185.1">
    <property type="nucleotide sequence ID" value="NC_011420.2"/>
</dbReference>
<keyword evidence="2" id="KW-0456">Lyase</keyword>
<proteinExistence type="inferred from homology"/>